<dbReference type="PANTHER" id="PTHR10806">
    <property type="entry name" value="SIGNAL PEPTIDASE COMPLEX CATALYTIC SUBUNIT SEC11"/>
    <property type="match status" value="1"/>
</dbReference>
<dbReference type="PANTHER" id="PTHR10806:SF6">
    <property type="entry name" value="SIGNAL PEPTIDASE COMPLEX CATALYTIC SUBUNIT SEC11"/>
    <property type="match status" value="1"/>
</dbReference>
<feature type="transmembrane region" description="Helical" evidence="6">
    <location>
        <begin position="165"/>
        <end position="183"/>
    </location>
</feature>
<evidence type="ECO:0000256" key="3">
    <source>
        <dbReference type="ARBA" id="ARBA00022989"/>
    </source>
</evidence>
<keyword evidence="4 6" id="KW-0472">Membrane</keyword>
<dbReference type="InterPro" id="IPR019533">
    <property type="entry name" value="Peptidase_S26"/>
</dbReference>
<evidence type="ECO:0000256" key="6">
    <source>
        <dbReference type="SAM" id="Phobius"/>
    </source>
</evidence>
<keyword evidence="2 6" id="KW-0812">Transmembrane</keyword>
<evidence type="ECO:0000256" key="1">
    <source>
        <dbReference type="ARBA" id="ARBA00004370"/>
    </source>
</evidence>
<dbReference type="GO" id="GO:0004252">
    <property type="term" value="F:serine-type endopeptidase activity"/>
    <property type="evidence" value="ECO:0007669"/>
    <property type="project" value="UniProtKB-UniRule"/>
</dbReference>
<proteinExistence type="predicted"/>
<dbReference type="EC" id="3.4.21.89" evidence="5"/>
<feature type="transmembrane region" description="Helical" evidence="6">
    <location>
        <begin position="35"/>
        <end position="64"/>
    </location>
</feature>
<organism evidence="7 8">
    <name type="scientific">Candidatus Aquicultor secundus</name>
    <dbReference type="NCBI Taxonomy" id="1973895"/>
    <lineage>
        <taxon>Bacteria</taxon>
        <taxon>Bacillati</taxon>
        <taxon>Actinomycetota</taxon>
        <taxon>Candidatus Aquicultoria</taxon>
        <taxon>Candidatus Aquicultorales</taxon>
        <taxon>Candidatus Aquicultoraceae</taxon>
        <taxon>Candidatus Aquicultor</taxon>
    </lineage>
</organism>
<reference evidence="8" key="1">
    <citation type="submission" date="2017-09" db="EMBL/GenBank/DDBJ databases">
        <title>Depth-based differentiation of microbial function through sediment-hosted aquifers and enrichment of novel symbionts in the deep terrestrial subsurface.</title>
        <authorList>
            <person name="Probst A.J."/>
            <person name="Ladd B."/>
            <person name="Jarett J.K."/>
            <person name="Geller-Mcgrath D.E."/>
            <person name="Sieber C.M.K."/>
            <person name="Emerson J.B."/>
            <person name="Anantharaman K."/>
            <person name="Thomas B.C."/>
            <person name="Malmstrom R."/>
            <person name="Stieglmeier M."/>
            <person name="Klingl A."/>
            <person name="Woyke T."/>
            <person name="Ryan C.M."/>
            <person name="Banfield J.F."/>
        </authorList>
    </citation>
    <scope>NUCLEOTIDE SEQUENCE [LARGE SCALE GENOMIC DNA]</scope>
</reference>
<evidence type="ECO:0000313" key="8">
    <source>
        <dbReference type="Proteomes" id="UP000230956"/>
    </source>
</evidence>
<sequence length="220" mass="23971">METRHTIKKEGGTGMTRYLASIKQSWSETSLRDRLLSGLVVVLIAAFVVFFTFAASGRIGLLIVKSGSMRPHMPSGSLLVFKTVRFEDVRGGQIVVFRDGKSSDSLITHRAVEKVYENGASYIKTQGDSNHRPDTALVAKDEFMGRAVWVIPMAGYILAFTKTPMGLLALNLSLAFLVLLLVIDKIRAAERAAYVAQISTSTSELINPNAKVDAEASDCS</sequence>
<gene>
    <name evidence="7" type="ORF">COY37_11180</name>
</gene>
<keyword evidence="3 6" id="KW-1133">Transmembrane helix</keyword>
<dbReference type="GO" id="GO:0016020">
    <property type="term" value="C:membrane"/>
    <property type="evidence" value="ECO:0007669"/>
    <property type="project" value="UniProtKB-SubCell"/>
</dbReference>
<dbReference type="EMBL" id="PFNG01000259">
    <property type="protein sequence ID" value="PIZ34909.1"/>
    <property type="molecule type" value="Genomic_DNA"/>
</dbReference>
<dbReference type="InterPro" id="IPR001733">
    <property type="entry name" value="Peptidase_S26B"/>
</dbReference>
<evidence type="ECO:0000256" key="5">
    <source>
        <dbReference type="NCBIfam" id="TIGR02228"/>
    </source>
</evidence>
<dbReference type="Proteomes" id="UP000230956">
    <property type="component" value="Unassembled WGS sequence"/>
</dbReference>
<dbReference type="GO" id="GO:0009003">
    <property type="term" value="F:signal peptidase activity"/>
    <property type="evidence" value="ECO:0007669"/>
    <property type="project" value="UniProtKB-EC"/>
</dbReference>
<dbReference type="NCBIfam" id="TIGR02228">
    <property type="entry name" value="sigpep_I_arch"/>
    <property type="match status" value="1"/>
</dbReference>
<comment type="caution">
    <text evidence="7">The sequence shown here is derived from an EMBL/GenBank/DDBJ whole genome shotgun (WGS) entry which is preliminary data.</text>
</comment>
<protein>
    <recommendedName>
        <fullName evidence="5">Signal peptidase I</fullName>
        <ecNumber evidence="5">3.4.21.89</ecNumber>
    </recommendedName>
</protein>
<name>A0A2M7T543_9ACTN</name>
<dbReference type="GO" id="GO:0006465">
    <property type="term" value="P:signal peptide processing"/>
    <property type="evidence" value="ECO:0007669"/>
    <property type="project" value="UniProtKB-UniRule"/>
</dbReference>
<evidence type="ECO:0000256" key="4">
    <source>
        <dbReference type="ARBA" id="ARBA00023136"/>
    </source>
</evidence>
<accession>A0A2M7T543</accession>
<dbReference type="CDD" id="cd06530">
    <property type="entry name" value="S26_SPase_I"/>
    <property type="match status" value="1"/>
</dbReference>
<evidence type="ECO:0000256" key="2">
    <source>
        <dbReference type="ARBA" id="ARBA00022692"/>
    </source>
</evidence>
<comment type="subcellular location">
    <subcellularLocation>
        <location evidence="1">Membrane</location>
    </subcellularLocation>
</comment>
<dbReference type="SUPFAM" id="SSF51306">
    <property type="entry name" value="LexA/Signal peptidase"/>
    <property type="match status" value="1"/>
</dbReference>
<evidence type="ECO:0000313" key="7">
    <source>
        <dbReference type="EMBL" id="PIZ34909.1"/>
    </source>
</evidence>
<dbReference type="AlphaFoldDB" id="A0A2M7T543"/>
<dbReference type="InterPro" id="IPR036286">
    <property type="entry name" value="LexA/Signal_pep-like_sf"/>
</dbReference>